<comment type="caution">
    <text evidence="1">The sequence shown here is derived from an EMBL/GenBank/DDBJ whole genome shotgun (WGS) entry which is preliminary data.</text>
</comment>
<name>K1U1K8_9ZZZZ</name>
<evidence type="ECO:0000313" key="1">
    <source>
        <dbReference type="EMBL" id="EKC76118.1"/>
    </source>
</evidence>
<organism evidence="1">
    <name type="scientific">human gut metagenome</name>
    <dbReference type="NCBI Taxonomy" id="408170"/>
    <lineage>
        <taxon>unclassified sequences</taxon>
        <taxon>metagenomes</taxon>
        <taxon>organismal metagenomes</taxon>
    </lineage>
</organism>
<reference evidence="1" key="1">
    <citation type="journal article" date="2013" name="Environ. Microbiol.">
        <title>Microbiota from the distal guts of lean and obese adolescents exhibit partial functional redundancy besides clear differences in community structure.</title>
        <authorList>
            <person name="Ferrer M."/>
            <person name="Ruiz A."/>
            <person name="Lanza F."/>
            <person name="Haange S.B."/>
            <person name="Oberbach A."/>
            <person name="Till H."/>
            <person name="Bargiela R."/>
            <person name="Campoy C."/>
            <person name="Segura M.T."/>
            <person name="Richter M."/>
            <person name="von Bergen M."/>
            <person name="Seifert J."/>
            <person name="Suarez A."/>
        </authorList>
    </citation>
    <scope>NUCLEOTIDE SEQUENCE</scope>
</reference>
<proteinExistence type="predicted"/>
<gene>
    <name evidence="1" type="ORF">OBE_00988</name>
</gene>
<protein>
    <submittedName>
        <fullName evidence="1">Uncharacterized protein</fullName>
    </submittedName>
</protein>
<dbReference type="EMBL" id="AJWZ01000670">
    <property type="protein sequence ID" value="EKC76118.1"/>
    <property type="molecule type" value="Genomic_DNA"/>
</dbReference>
<dbReference type="AlphaFoldDB" id="K1U1K8"/>
<sequence>MSKMSNEKIKLPIKNIETNIILNALIQFKNDKLKQGIYTEPIDELILKLNKIY</sequence>
<accession>K1U1K8</accession>